<proteinExistence type="predicted"/>
<sequence length="64" mass="7317">MTKRYAKSTIEERSVARRMRCLMQEQAQRSAARRVERDRARRRLTALFAAAAAPTETGEPPKAL</sequence>
<evidence type="ECO:0000313" key="2">
    <source>
        <dbReference type="Proteomes" id="UP000013047"/>
    </source>
</evidence>
<protein>
    <submittedName>
        <fullName evidence="1">Uncharacterized protein</fullName>
    </submittedName>
</protein>
<dbReference type="Proteomes" id="UP000013047">
    <property type="component" value="Unassembled WGS sequence"/>
</dbReference>
<reference evidence="1 2" key="1">
    <citation type="submission" date="2012-09" db="EMBL/GenBank/DDBJ databases">
        <title>Draft Genome Sequences of 6 Strains from Genus Thauera.</title>
        <authorList>
            <person name="Liu B."/>
            <person name="Shapleigh J.P."/>
            <person name="Frostegard A.H."/>
        </authorList>
    </citation>
    <scope>NUCLEOTIDE SEQUENCE [LARGE SCALE GENOMIC DNA]</scope>
    <source>
        <strain evidence="1 2">B4P</strain>
    </source>
</reference>
<dbReference type="EMBL" id="AMXF01000289">
    <property type="protein sequence ID" value="ENO95064.1"/>
    <property type="molecule type" value="Genomic_DNA"/>
</dbReference>
<comment type="caution">
    <text evidence="1">The sequence shown here is derived from an EMBL/GenBank/DDBJ whole genome shotgun (WGS) entry which is preliminary data.</text>
</comment>
<name>N6ZSB9_9RHOO</name>
<dbReference type="AlphaFoldDB" id="N6ZSB9"/>
<gene>
    <name evidence="1" type="ORF">C667_20934</name>
</gene>
<organism evidence="1 2">
    <name type="scientific">Thauera phenylacetica B4P</name>
    <dbReference type="NCBI Taxonomy" id="1234382"/>
    <lineage>
        <taxon>Bacteria</taxon>
        <taxon>Pseudomonadati</taxon>
        <taxon>Pseudomonadota</taxon>
        <taxon>Betaproteobacteria</taxon>
        <taxon>Rhodocyclales</taxon>
        <taxon>Zoogloeaceae</taxon>
        <taxon>Thauera</taxon>
    </lineage>
</organism>
<evidence type="ECO:0000313" key="1">
    <source>
        <dbReference type="EMBL" id="ENO95064.1"/>
    </source>
</evidence>
<keyword evidence="2" id="KW-1185">Reference proteome</keyword>
<accession>N6ZSB9</accession>